<dbReference type="Gene3D" id="1.10.287.110">
    <property type="entry name" value="DnaJ domain"/>
    <property type="match status" value="1"/>
</dbReference>
<dbReference type="InterPro" id="IPR036869">
    <property type="entry name" value="J_dom_sf"/>
</dbReference>
<dbReference type="AlphaFoldDB" id="A0A1G5SDM3"/>
<evidence type="ECO:0000313" key="3">
    <source>
        <dbReference type="Proteomes" id="UP000198729"/>
    </source>
</evidence>
<reference evidence="2 3" key="1">
    <citation type="submission" date="2016-10" db="EMBL/GenBank/DDBJ databases">
        <authorList>
            <person name="de Groot N.N."/>
        </authorList>
    </citation>
    <scope>NUCLEOTIDE SEQUENCE [LARGE SCALE GENOMIC DNA]</scope>
    <source>
        <strain evidence="2">1</strain>
    </source>
</reference>
<protein>
    <submittedName>
        <fullName evidence="2">Heat shock protein DnaJ domain-containing protein</fullName>
    </submittedName>
</protein>
<keyword evidence="2" id="KW-0346">Stress response</keyword>
<evidence type="ECO:0000256" key="1">
    <source>
        <dbReference type="SAM" id="MobiDB-lite"/>
    </source>
</evidence>
<accession>A0A1G5SDM3</accession>
<dbReference type="STRING" id="51642.NSMM_370072"/>
<name>A0A1G5SDM3_9PROT</name>
<gene>
    <name evidence="2" type="ORF">NSMM_370072</name>
</gene>
<dbReference type="SUPFAM" id="SSF46565">
    <property type="entry name" value="Chaperone J-domain"/>
    <property type="match status" value="1"/>
</dbReference>
<keyword evidence="3" id="KW-1185">Reference proteome</keyword>
<dbReference type="EMBL" id="FMWO01000044">
    <property type="protein sequence ID" value="SCZ85293.1"/>
    <property type="molecule type" value="Genomic_DNA"/>
</dbReference>
<organism evidence="2 3">
    <name type="scientific">Nitrosomonas mobilis</name>
    <dbReference type="NCBI Taxonomy" id="51642"/>
    <lineage>
        <taxon>Bacteria</taxon>
        <taxon>Pseudomonadati</taxon>
        <taxon>Pseudomonadota</taxon>
        <taxon>Betaproteobacteria</taxon>
        <taxon>Nitrosomonadales</taxon>
        <taxon>Nitrosomonadaceae</taxon>
        <taxon>Nitrosomonas</taxon>
    </lineage>
</organism>
<dbReference type="Proteomes" id="UP000198729">
    <property type="component" value="Unassembled WGS sequence"/>
</dbReference>
<feature type="region of interest" description="Disordered" evidence="1">
    <location>
        <begin position="170"/>
        <end position="202"/>
    </location>
</feature>
<dbReference type="RefSeq" id="WP_090285444.1">
    <property type="nucleotide sequence ID" value="NZ_FMWO01000044.1"/>
</dbReference>
<proteinExistence type="predicted"/>
<sequence length="363" mass="42206">MISSKSRVVQIQTSRQNRLTPAQRKFNALIKKIDAQKRLLTQWQEIIPLYQQAVSEKLIPLRAAFADNQAEMVALLDTLFLSHKFTKQQQSKIVHLITEICGELMRQYGRDDLKALYARYSGSSYDDVIQSEREMANDFLKSMFEEEYGVELGDEEFDISDLEETARRLQQKMEEQRPADAPSSERKKTGKQLAKEARERAEAANVSKSIQAVYRQLVAALHPDRESDPGERERKTNLMKQITVAYGKRDLLRLLELQLNVEQIDQMQINSIAEDRLKYYNKILQNQLEELGEEVMLMEMKMKATAGCELYEHLSPQKLLMLLKEDVHILEDSISGIQRDLQSFKDIGYFKSWLKGYRMPSHH</sequence>
<evidence type="ECO:0000313" key="2">
    <source>
        <dbReference type="EMBL" id="SCZ85293.1"/>
    </source>
</evidence>
<dbReference type="OrthoDB" id="114754at2"/>